<reference evidence="2" key="1">
    <citation type="submission" date="2023-07" db="EMBL/GenBank/DDBJ databases">
        <title>Genome content predicts the carbon catabolic preferences of heterotrophic bacteria.</title>
        <authorList>
            <person name="Gralka M."/>
        </authorList>
    </citation>
    <scope>NUCLEOTIDE SEQUENCE</scope>
    <source>
        <strain evidence="2">G2M05</strain>
    </source>
</reference>
<accession>A0AAW7Y0Q5</accession>
<organism evidence="2 3">
    <name type="scientific">Photobacterium sanguinicancri</name>
    <dbReference type="NCBI Taxonomy" id="875932"/>
    <lineage>
        <taxon>Bacteria</taxon>
        <taxon>Pseudomonadati</taxon>
        <taxon>Pseudomonadota</taxon>
        <taxon>Gammaproteobacteria</taxon>
        <taxon>Vibrionales</taxon>
        <taxon>Vibrionaceae</taxon>
        <taxon>Photobacterium</taxon>
    </lineage>
</organism>
<feature type="region of interest" description="Disordered" evidence="1">
    <location>
        <begin position="1"/>
        <end position="23"/>
    </location>
</feature>
<sequence length="112" mass="12887">MNEYKKSAQLQPQPRLSDAVHFPSLPSRFSSQIADENIERTQHLANWKYLATTLSQKLDKNNQGESATDQPESSSGQDQQSDSEQSQLQEDERFLQEVLRSLRKLNGRVQIR</sequence>
<dbReference type="EMBL" id="JAUOPU010000002">
    <property type="protein sequence ID" value="MDO6541346.1"/>
    <property type="molecule type" value="Genomic_DNA"/>
</dbReference>
<comment type="caution">
    <text evidence="2">The sequence shown here is derived from an EMBL/GenBank/DDBJ whole genome shotgun (WGS) entry which is preliminary data.</text>
</comment>
<name>A0AAW7Y0Q5_9GAMM</name>
<evidence type="ECO:0000313" key="3">
    <source>
        <dbReference type="Proteomes" id="UP001170624"/>
    </source>
</evidence>
<feature type="region of interest" description="Disordered" evidence="1">
    <location>
        <begin position="58"/>
        <end position="92"/>
    </location>
</feature>
<proteinExistence type="predicted"/>
<gene>
    <name evidence="2" type="ORF">Q4568_02310</name>
</gene>
<protein>
    <submittedName>
        <fullName evidence="2">Uncharacterized protein</fullName>
    </submittedName>
</protein>
<dbReference type="AlphaFoldDB" id="A0AAW7Y0Q5"/>
<dbReference type="Proteomes" id="UP001170624">
    <property type="component" value="Unassembled WGS sequence"/>
</dbReference>
<dbReference type="RefSeq" id="WP_303498081.1">
    <property type="nucleotide sequence ID" value="NZ_JAUOPU010000002.1"/>
</dbReference>
<evidence type="ECO:0000313" key="2">
    <source>
        <dbReference type="EMBL" id="MDO6541346.1"/>
    </source>
</evidence>
<evidence type="ECO:0000256" key="1">
    <source>
        <dbReference type="SAM" id="MobiDB-lite"/>
    </source>
</evidence>
<feature type="compositionally biased region" description="Low complexity" evidence="1">
    <location>
        <begin position="69"/>
        <end position="88"/>
    </location>
</feature>